<dbReference type="PANTHER" id="PTHR47129:SF1">
    <property type="entry name" value="NMRA-LIKE DOMAIN-CONTAINING PROTEIN"/>
    <property type="match status" value="1"/>
</dbReference>
<keyword evidence="3" id="KW-1185">Reference proteome</keyword>
<protein>
    <submittedName>
        <fullName evidence="2">NAD(P)H dehydrogenase (Quinone)</fullName>
    </submittedName>
</protein>
<dbReference type="PANTHER" id="PTHR47129">
    <property type="entry name" value="QUINONE OXIDOREDUCTASE 2"/>
    <property type="match status" value="1"/>
</dbReference>
<comment type="caution">
    <text evidence="2">The sequence shown here is derived from an EMBL/GenBank/DDBJ whole genome shotgun (WGS) entry which is preliminary data.</text>
</comment>
<dbReference type="InterPro" id="IPR036291">
    <property type="entry name" value="NAD(P)-bd_dom_sf"/>
</dbReference>
<name>A0A542DZR5_9MICO</name>
<dbReference type="RefSeq" id="WP_141848085.1">
    <property type="nucleotide sequence ID" value="NZ_BAAAPR010000004.1"/>
</dbReference>
<dbReference type="InterPro" id="IPR052718">
    <property type="entry name" value="NmrA-type_oxidoreductase"/>
</dbReference>
<dbReference type="Proteomes" id="UP000317893">
    <property type="component" value="Unassembled WGS sequence"/>
</dbReference>
<dbReference type="AlphaFoldDB" id="A0A542DZR5"/>
<reference evidence="2 3" key="1">
    <citation type="submission" date="2019-06" db="EMBL/GenBank/DDBJ databases">
        <title>Sequencing the genomes of 1000 actinobacteria strains.</title>
        <authorList>
            <person name="Klenk H.-P."/>
        </authorList>
    </citation>
    <scope>NUCLEOTIDE SEQUENCE [LARGE SCALE GENOMIC DNA]</scope>
    <source>
        <strain evidence="2 3">DSM 18607</strain>
    </source>
</reference>
<evidence type="ECO:0000313" key="3">
    <source>
        <dbReference type="Proteomes" id="UP000317893"/>
    </source>
</evidence>
<sequence>MTTIAITAATGQLGRLVLDALLTRVPASDVVAVVRDGAKAADLAERGVDVRVASYDDPAALTAAFAGVDRLLFVSGNEFGSREQQHRNVVAAAKEAGVGHVAYTSVLAAPTSTLPVAPDHVVTEQVLAESGLPHTFLRNGWYHENYLGAPEQAKATGTVLTSAGDGRVASAARADYAEAAAVVLTTPVADLPEVYELSGDEAWTQDDLAAVLSRVTGTPVTVTRVDADGQREALTAAGVPEGGVFFAVATDAGTARGDLALQTGDLSRLIGRPTATLEQTLRTAS</sequence>
<evidence type="ECO:0000313" key="2">
    <source>
        <dbReference type="EMBL" id="TQJ08585.1"/>
    </source>
</evidence>
<accession>A0A542DZR5</accession>
<dbReference type="CDD" id="cd05269">
    <property type="entry name" value="TMR_SDR_a"/>
    <property type="match status" value="1"/>
</dbReference>
<dbReference type="Gene3D" id="3.40.50.720">
    <property type="entry name" value="NAD(P)-binding Rossmann-like Domain"/>
    <property type="match status" value="1"/>
</dbReference>
<evidence type="ECO:0000259" key="1">
    <source>
        <dbReference type="Pfam" id="PF05368"/>
    </source>
</evidence>
<dbReference type="OrthoDB" id="5510591at2"/>
<dbReference type="Gene3D" id="3.90.25.10">
    <property type="entry name" value="UDP-galactose 4-epimerase, domain 1"/>
    <property type="match status" value="1"/>
</dbReference>
<dbReference type="EMBL" id="VFMN01000001">
    <property type="protein sequence ID" value="TQJ08585.1"/>
    <property type="molecule type" value="Genomic_DNA"/>
</dbReference>
<organism evidence="2 3">
    <name type="scientific">Lapillicoccus jejuensis</name>
    <dbReference type="NCBI Taxonomy" id="402171"/>
    <lineage>
        <taxon>Bacteria</taxon>
        <taxon>Bacillati</taxon>
        <taxon>Actinomycetota</taxon>
        <taxon>Actinomycetes</taxon>
        <taxon>Micrococcales</taxon>
        <taxon>Intrasporangiaceae</taxon>
        <taxon>Lapillicoccus</taxon>
    </lineage>
</organism>
<gene>
    <name evidence="2" type="ORF">FB458_1675</name>
</gene>
<proteinExistence type="predicted"/>
<dbReference type="SUPFAM" id="SSF51735">
    <property type="entry name" value="NAD(P)-binding Rossmann-fold domains"/>
    <property type="match status" value="1"/>
</dbReference>
<feature type="domain" description="NmrA-like" evidence="1">
    <location>
        <begin position="3"/>
        <end position="226"/>
    </location>
</feature>
<dbReference type="InterPro" id="IPR008030">
    <property type="entry name" value="NmrA-like"/>
</dbReference>
<dbReference type="Pfam" id="PF05368">
    <property type="entry name" value="NmrA"/>
    <property type="match status" value="1"/>
</dbReference>